<organism evidence="6 7">
    <name type="scientific">Clonorchis sinensis</name>
    <name type="common">Chinese liver fluke</name>
    <dbReference type="NCBI Taxonomy" id="79923"/>
    <lineage>
        <taxon>Eukaryota</taxon>
        <taxon>Metazoa</taxon>
        <taxon>Spiralia</taxon>
        <taxon>Lophotrochozoa</taxon>
        <taxon>Platyhelminthes</taxon>
        <taxon>Trematoda</taxon>
        <taxon>Digenea</taxon>
        <taxon>Opisthorchiida</taxon>
        <taxon>Opisthorchiata</taxon>
        <taxon>Opisthorchiidae</taxon>
        <taxon>Clonorchis</taxon>
    </lineage>
</organism>
<comment type="subcellular location">
    <subcellularLocation>
        <location evidence="1">Membrane</location>
        <topology evidence="1">Multi-pass membrane protein</topology>
    </subcellularLocation>
</comment>
<keyword evidence="4" id="KW-1133">Transmembrane helix</keyword>
<dbReference type="AlphaFoldDB" id="A0A3R7FIU5"/>
<dbReference type="InParanoid" id="A0A3R7FIU5"/>
<protein>
    <submittedName>
        <fullName evidence="6">Transmembrane protein 50A</fullName>
    </submittedName>
</protein>
<accession>A0A3R7FIU5</accession>
<dbReference type="STRING" id="79923.A0A3R7FIU5"/>
<keyword evidence="3 6" id="KW-0812">Transmembrane</keyword>
<dbReference type="EMBL" id="NIRI02000042">
    <property type="protein sequence ID" value="KAG5450270.1"/>
    <property type="molecule type" value="Genomic_DNA"/>
</dbReference>
<keyword evidence="5" id="KW-0472">Membrane</keyword>
<comment type="similarity">
    <text evidence="2">Belongs to the UPF0220 family.</text>
</comment>
<dbReference type="OrthoDB" id="268928at2759"/>
<evidence type="ECO:0000256" key="3">
    <source>
        <dbReference type="ARBA" id="ARBA00022692"/>
    </source>
</evidence>
<gene>
    <name evidence="6" type="ORF">CSKR_103115</name>
</gene>
<dbReference type="Pfam" id="PF05255">
    <property type="entry name" value="UPF0220"/>
    <property type="match status" value="1"/>
</dbReference>
<evidence type="ECO:0000313" key="7">
    <source>
        <dbReference type="Proteomes" id="UP000286415"/>
    </source>
</evidence>
<dbReference type="GO" id="GO:0016020">
    <property type="term" value="C:membrane"/>
    <property type="evidence" value="ECO:0007669"/>
    <property type="project" value="UniProtKB-SubCell"/>
</dbReference>
<reference evidence="6 7" key="2">
    <citation type="journal article" date="2021" name="Genomics">
        <title>High-quality reference genome for Clonorchis sinensis.</title>
        <authorList>
            <person name="Young N.D."/>
            <person name="Stroehlein A.J."/>
            <person name="Kinkar L."/>
            <person name="Wang T."/>
            <person name="Sohn W.M."/>
            <person name="Chang B.C.H."/>
            <person name="Kaur P."/>
            <person name="Weisz D."/>
            <person name="Dudchenko O."/>
            <person name="Aiden E.L."/>
            <person name="Korhonen P.K."/>
            <person name="Gasser R.B."/>
        </authorList>
    </citation>
    <scope>NUCLEOTIDE SEQUENCE [LARGE SCALE GENOMIC DNA]</scope>
    <source>
        <strain evidence="6">Cs-k2</strain>
    </source>
</reference>
<comment type="caution">
    <text evidence="6">The sequence shown here is derived from an EMBL/GenBank/DDBJ whole genome shotgun (WGS) entry which is preliminary data.</text>
</comment>
<evidence type="ECO:0000313" key="6">
    <source>
        <dbReference type="EMBL" id="KAG5450270.1"/>
    </source>
</evidence>
<evidence type="ECO:0000256" key="5">
    <source>
        <dbReference type="ARBA" id="ARBA00023136"/>
    </source>
</evidence>
<evidence type="ECO:0000256" key="2">
    <source>
        <dbReference type="ARBA" id="ARBA00005335"/>
    </source>
</evidence>
<name>A0A3R7FIU5_CLOSI</name>
<sequence>MNLEKLKSKAAESKGVFFSRPKVAESRGRPSNATHEGGTPLAFTEKLFGRPFNWSISPSPTTPKQNTGLLKPVSQINQPEDQISPARQFSFGSIADCAMAIQECFERCEVENPRNLFVSILSGFVFALAWWIAIDAASIYSTDQLPGAYHTPGVFGTIAFVLVNMVPNSALQDDYGERRIGRRGAFFCLFFAFLVSFSCVIASCWILFGAYVAVGSTNVWPGVAILLQNLLLCAASLTFRFGRKQDD</sequence>
<evidence type="ECO:0000256" key="4">
    <source>
        <dbReference type="ARBA" id="ARBA00022989"/>
    </source>
</evidence>
<reference evidence="6 7" key="1">
    <citation type="journal article" date="2018" name="Biotechnol. Adv.">
        <title>Improved genomic resources and new bioinformatic workflow for the carcinogenic parasite Clonorchis sinensis: Biotechnological implications.</title>
        <authorList>
            <person name="Wang D."/>
            <person name="Korhonen P.K."/>
            <person name="Gasser R.B."/>
            <person name="Young N.D."/>
        </authorList>
    </citation>
    <scope>NUCLEOTIDE SEQUENCE [LARGE SCALE GENOMIC DNA]</scope>
    <source>
        <strain evidence="6">Cs-k2</strain>
    </source>
</reference>
<keyword evidence="7" id="KW-1185">Reference proteome</keyword>
<proteinExistence type="inferred from homology"/>
<dbReference type="PANTHER" id="PTHR13180">
    <property type="entry name" value="SMALL MEMBRANE PROTEIN-RELATED"/>
    <property type="match status" value="1"/>
</dbReference>
<evidence type="ECO:0000256" key="1">
    <source>
        <dbReference type="ARBA" id="ARBA00004141"/>
    </source>
</evidence>
<dbReference type="InterPro" id="IPR007919">
    <property type="entry name" value="UPF0220"/>
</dbReference>
<dbReference type="FunCoup" id="A0A3R7FIU5">
    <property type="interactions" value="611"/>
</dbReference>
<dbReference type="Proteomes" id="UP000286415">
    <property type="component" value="Unassembled WGS sequence"/>
</dbReference>